<comment type="caution">
    <text evidence="2">The sequence shown here is derived from an EMBL/GenBank/DDBJ whole genome shotgun (WGS) entry which is preliminary data.</text>
</comment>
<evidence type="ECO:0000259" key="1">
    <source>
        <dbReference type="Pfam" id="PF01206"/>
    </source>
</evidence>
<dbReference type="InterPro" id="IPR036868">
    <property type="entry name" value="TusA-like_sf"/>
</dbReference>
<dbReference type="Proteomes" id="UP000321405">
    <property type="component" value="Unassembled WGS sequence"/>
</dbReference>
<gene>
    <name evidence="2" type="ORF">SSA02_18140</name>
</gene>
<dbReference type="Gene3D" id="3.30.110.40">
    <property type="entry name" value="TusA-like domain"/>
    <property type="match status" value="1"/>
</dbReference>
<sequence>MHTVDITQQTCPMTTVYVRLALDRTPVAQTLEIVLKGKEPHDNVIRLLKTLQQEIVQEAVLDEQELLYRIIVNKS</sequence>
<proteinExistence type="predicted"/>
<keyword evidence="3" id="KW-1185">Reference proteome</keyword>
<name>A0A511BQN2_9PROT</name>
<evidence type="ECO:0000313" key="3">
    <source>
        <dbReference type="Proteomes" id="UP000321405"/>
    </source>
</evidence>
<protein>
    <recommendedName>
        <fullName evidence="1">UPF0033 domain-containing protein</fullName>
    </recommendedName>
</protein>
<feature type="domain" description="UPF0033" evidence="1">
    <location>
        <begin position="2"/>
        <end position="72"/>
    </location>
</feature>
<dbReference type="Pfam" id="PF01206">
    <property type="entry name" value="TusA"/>
    <property type="match status" value="1"/>
</dbReference>
<organism evidence="2 3">
    <name type="scientific">Swaminathania salitolerans</name>
    <dbReference type="NCBI Taxonomy" id="182838"/>
    <lineage>
        <taxon>Bacteria</taxon>
        <taxon>Pseudomonadati</taxon>
        <taxon>Pseudomonadota</taxon>
        <taxon>Alphaproteobacteria</taxon>
        <taxon>Acetobacterales</taxon>
        <taxon>Acetobacteraceae</taxon>
        <taxon>Swaminathania</taxon>
    </lineage>
</organism>
<dbReference type="SUPFAM" id="SSF64307">
    <property type="entry name" value="SirA-like"/>
    <property type="match status" value="1"/>
</dbReference>
<evidence type="ECO:0000313" key="2">
    <source>
        <dbReference type="EMBL" id="GEL02651.1"/>
    </source>
</evidence>
<reference evidence="2 3" key="1">
    <citation type="submission" date="2019-07" db="EMBL/GenBank/DDBJ databases">
        <title>Whole genome shotgun sequence of Swaminathania salitolerans NBRC 104436.</title>
        <authorList>
            <person name="Hosoyama A."/>
            <person name="Uohara A."/>
            <person name="Ohji S."/>
            <person name="Ichikawa N."/>
        </authorList>
    </citation>
    <scope>NUCLEOTIDE SEQUENCE [LARGE SCALE GENOMIC DNA]</scope>
    <source>
        <strain evidence="2 3">NBRC 104436</strain>
    </source>
</reference>
<accession>A0A511BQN2</accession>
<dbReference type="AlphaFoldDB" id="A0A511BQN2"/>
<dbReference type="InterPro" id="IPR001455">
    <property type="entry name" value="TusA-like"/>
</dbReference>
<dbReference type="EMBL" id="BJVC01000004">
    <property type="protein sequence ID" value="GEL02651.1"/>
    <property type="molecule type" value="Genomic_DNA"/>
</dbReference>